<comment type="caution">
    <text evidence="3">The sequence shown here is derived from an EMBL/GenBank/DDBJ whole genome shotgun (WGS) entry which is preliminary data.</text>
</comment>
<feature type="domain" description="MobA-like NTP transferase" evidence="2">
    <location>
        <begin position="11"/>
        <end position="165"/>
    </location>
</feature>
<evidence type="ECO:0000313" key="3">
    <source>
        <dbReference type="EMBL" id="MBW2939351.1"/>
    </source>
</evidence>
<gene>
    <name evidence="3" type="ORF">KXJ70_01085</name>
</gene>
<sequence>MAEQTLALPLLILAAGKSRRFGSEDKRFTALPHGGELINALVRRGRKAGLDVYVVLDPADDVSAQIDAPCIFAPNAGVGMGASIADAVGIFAERSDAEALLIMPADLPLLRVESLRRVAERTAVQRIVIPTFEAKRGHPIAFGREYWPALSKLSGDEGGRSVIASARSEFVDIIELNDEGICLDADTPEQMSALLLKLRPVLR</sequence>
<proteinExistence type="predicted"/>
<dbReference type="Proteomes" id="UP001166291">
    <property type="component" value="Unassembled WGS sequence"/>
</dbReference>
<dbReference type="PANTHER" id="PTHR43777">
    <property type="entry name" value="MOLYBDENUM COFACTOR CYTIDYLYLTRANSFERASE"/>
    <property type="match status" value="1"/>
</dbReference>
<protein>
    <submittedName>
        <fullName evidence="3">Nucleotidyltransferase family protein</fullName>
    </submittedName>
</protein>
<evidence type="ECO:0000313" key="4">
    <source>
        <dbReference type="Proteomes" id="UP001166291"/>
    </source>
</evidence>
<keyword evidence="1" id="KW-0460">Magnesium</keyword>
<dbReference type="CDD" id="cd04182">
    <property type="entry name" value="GT_2_like_f"/>
    <property type="match status" value="1"/>
</dbReference>
<dbReference type="RefSeq" id="WP_219041615.1">
    <property type="nucleotide sequence ID" value="NZ_JAHWDQ010000001.1"/>
</dbReference>
<accession>A0ABS6VM30</accession>
<organism evidence="3 4">
    <name type="scientific">Zhongshania aquimaris</name>
    <dbReference type="NCBI Taxonomy" id="2857107"/>
    <lineage>
        <taxon>Bacteria</taxon>
        <taxon>Pseudomonadati</taxon>
        <taxon>Pseudomonadota</taxon>
        <taxon>Gammaproteobacteria</taxon>
        <taxon>Cellvibrionales</taxon>
        <taxon>Spongiibacteraceae</taxon>
        <taxon>Zhongshania</taxon>
    </lineage>
</organism>
<evidence type="ECO:0000259" key="2">
    <source>
        <dbReference type="Pfam" id="PF12804"/>
    </source>
</evidence>
<dbReference type="Pfam" id="PF12804">
    <property type="entry name" value="NTP_transf_3"/>
    <property type="match status" value="1"/>
</dbReference>
<evidence type="ECO:0000256" key="1">
    <source>
        <dbReference type="ARBA" id="ARBA00022842"/>
    </source>
</evidence>
<dbReference type="PANTHER" id="PTHR43777:SF1">
    <property type="entry name" value="MOLYBDENUM COFACTOR CYTIDYLYLTRANSFERASE"/>
    <property type="match status" value="1"/>
</dbReference>
<keyword evidence="4" id="KW-1185">Reference proteome</keyword>
<name>A0ABS6VM30_9GAMM</name>
<dbReference type="InterPro" id="IPR025877">
    <property type="entry name" value="MobA-like_NTP_Trfase"/>
</dbReference>
<reference evidence="3" key="1">
    <citation type="submission" date="2021-07" db="EMBL/GenBank/DDBJ databases">
        <title>Zhongshania sp. CAU 1632 isolated from seawater.</title>
        <authorList>
            <person name="Kim W."/>
        </authorList>
    </citation>
    <scope>NUCLEOTIDE SEQUENCE</scope>
    <source>
        <strain evidence="3">CAU 1632</strain>
    </source>
</reference>
<dbReference type="EMBL" id="JAHWDQ010000001">
    <property type="protein sequence ID" value="MBW2939351.1"/>
    <property type="molecule type" value="Genomic_DNA"/>
</dbReference>